<dbReference type="GeneID" id="20199166"/>
<name>T1ERG6_HELRO</name>
<reference evidence="3" key="1">
    <citation type="submission" date="2012-12" db="EMBL/GenBank/DDBJ databases">
        <authorList>
            <person name="Hellsten U."/>
            <person name="Grimwood J."/>
            <person name="Chapman J.A."/>
            <person name="Shapiro H."/>
            <person name="Aerts A."/>
            <person name="Otillar R.P."/>
            <person name="Terry A.Y."/>
            <person name="Boore J.L."/>
            <person name="Simakov O."/>
            <person name="Marletaz F."/>
            <person name="Cho S.-J."/>
            <person name="Edsinger-Gonzales E."/>
            <person name="Havlak P."/>
            <person name="Kuo D.-H."/>
            <person name="Larsson T."/>
            <person name="Lv J."/>
            <person name="Arendt D."/>
            <person name="Savage R."/>
            <person name="Osoegawa K."/>
            <person name="de Jong P."/>
            <person name="Lindberg D.R."/>
            <person name="Seaver E.C."/>
            <person name="Weisblat D.A."/>
            <person name="Putnam N.H."/>
            <person name="Grigoriev I.V."/>
            <person name="Rokhsar D.S."/>
        </authorList>
    </citation>
    <scope>NUCLEOTIDE SEQUENCE</scope>
</reference>
<dbReference type="RefSeq" id="XP_009019597.1">
    <property type="nucleotide sequence ID" value="XM_009021349.1"/>
</dbReference>
<dbReference type="HOGENOM" id="CLU_750689_0_0_1"/>
<reference evidence="1 3" key="2">
    <citation type="journal article" date="2013" name="Nature">
        <title>Insights into bilaterian evolution from three spiralian genomes.</title>
        <authorList>
            <person name="Simakov O."/>
            <person name="Marletaz F."/>
            <person name="Cho S.J."/>
            <person name="Edsinger-Gonzales E."/>
            <person name="Havlak P."/>
            <person name="Hellsten U."/>
            <person name="Kuo D.H."/>
            <person name="Larsson T."/>
            <person name="Lv J."/>
            <person name="Arendt D."/>
            <person name="Savage R."/>
            <person name="Osoegawa K."/>
            <person name="de Jong P."/>
            <person name="Grimwood J."/>
            <person name="Chapman J.A."/>
            <person name="Shapiro H."/>
            <person name="Aerts A."/>
            <person name="Otillar R.P."/>
            <person name="Terry A.Y."/>
            <person name="Boore J.L."/>
            <person name="Grigoriev I.V."/>
            <person name="Lindberg D.R."/>
            <person name="Seaver E.C."/>
            <person name="Weisblat D.A."/>
            <person name="Putnam N.H."/>
            <person name="Rokhsar D.S."/>
        </authorList>
    </citation>
    <scope>NUCLEOTIDE SEQUENCE</scope>
</reference>
<dbReference type="Proteomes" id="UP000015101">
    <property type="component" value="Unassembled WGS sequence"/>
</dbReference>
<dbReference type="EMBL" id="AMQM01000819">
    <property type="status" value="NOT_ANNOTATED_CDS"/>
    <property type="molecule type" value="Genomic_DNA"/>
</dbReference>
<dbReference type="InParanoid" id="T1ERG6"/>
<protein>
    <submittedName>
        <fullName evidence="1 2">Uncharacterized protein</fullName>
    </submittedName>
</protein>
<dbReference type="EMBL" id="KB096742">
    <property type="protein sequence ID" value="ESO02189.1"/>
    <property type="molecule type" value="Genomic_DNA"/>
</dbReference>
<evidence type="ECO:0000313" key="3">
    <source>
        <dbReference type="Proteomes" id="UP000015101"/>
    </source>
</evidence>
<dbReference type="AlphaFoldDB" id="T1ERG6"/>
<evidence type="ECO:0000313" key="2">
    <source>
        <dbReference type="EnsemblMetazoa" id="HelroP161430"/>
    </source>
</evidence>
<sequence length="369" mass="42463">MWKSEEIASTTVKLSVKLLSLLKNSSKLQEMLDQYFLHSLISDDDQLIVSGSDASILSFQTQIEGFEKSIKDVVLSSFILTESETRRFFRHKNMLKDLEKVVMQEIYECALFTINDDGELCACVLNADVVEKVTGFLNSYITRTEFDLDEEKLKLFTGNIWSSYFWTLEQNFGDAITWSRTDTKLTLIGYSKDEHDLKQLMGRFWNGLWSRAFFKYISVSSVIAEVLQKFASIELFKIYISAAKSEIEIKLVTKVDGENSDFVLRGDLDFMPPYIKELRDLCKKVIKKTVVITTLAYKVIIKNVEEIAASVSRKQHNVALPYPILMKEAESNNNHIQMDIYSTNEDNITNALKDVFKSLVEINRVKVYN</sequence>
<dbReference type="EnsemblMetazoa" id="HelroT161430">
    <property type="protein sequence ID" value="HelroP161430"/>
    <property type="gene ID" value="HelroG161430"/>
</dbReference>
<dbReference type="KEGG" id="hro:HELRODRAFT_161430"/>
<gene>
    <name evidence="2" type="primary">20199166</name>
    <name evidence="1" type="ORF">HELRODRAFT_161430</name>
</gene>
<dbReference type="CTD" id="20199166"/>
<evidence type="ECO:0000313" key="1">
    <source>
        <dbReference type="EMBL" id="ESO02189.1"/>
    </source>
</evidence>
<keyword evidence="3" id="KW-1185">Reference proteome</keyword>
<proteinExistence type="predicted"/>
<organism evidence="2 3">
    <name type="scientific">Helobdella robusta</name>
    <name type="common">Californian leech</name>
    <dbReference type="NCBI Taxonomy" id="6412"/>
    <lineage>
        <taxon>Eukaryota</taxon>
        <taxon>Metazoa</taxon>
        <taxon>Spiralia</taxon>
        <taxon>Lophotrochozoa</taxon>
        <taxon>Annelida</taxon>
        <taxon>Clitellata</taxon>
        <taxon>Hirudinea</taxon>
        <taxon>Rhynchobdellida</taxon>
        <taxon>Glossiphoniidae</taxon>
        <taxon>Helobdella</taxon>
    </lineage>
</organism>
<reference evidence="2" key="3">
    <citation type="submission" date="2015-06" db="UniProtKB">
        <authorList>
            <consortium name="EnsemblMetazoa"/>
        </authorList>
    </citation>
    <scope>IDENTIFICATION</scope>
</reference>
<accession>T1ERG6</accession>